<feature type="compositionally biased region" description="Polar residues" evidence="1">
    <location>
        <begin position="34"/>
        <end position="59"/>
    </location>
</feature>
<feature type="region of interest" description="Disordered" evidence="1">
    <location>
        <begin position="27"/>
        <end position="59"/>
    </location>
</feature>
<sequence>MRGSSTQPCRLLLLSLSLETTIRAMSRAVDSGRKASSCSRVNPSGDRSPSKISYSSSGAKQPKIALIIFISVAYSARRRLDQRLGPVRIVIRDFTASCSVLQPKTVSTPSRKPSRTAQYSIFSPD</sequence>
<accession>A0ABQ6WZ61</accession>
<evidence type="ECO:0000313" key="3">
    <source>
        <dbReference type="EMBL" id="KAE8422379.1"/>
    </source>
</evidence>
<evidence type="ECO:0000256" key="2">
    <source>
        <dbReference type="SAM" id="SignalP"/>
    </source>
</evidence>
<proteinExistence type="predicted"/>
<dbReference type="Proteomes" id="UP000325395">
    <property type="component" value="Unassembled WGS sequence"/>
</dbReference>
<dbReference type="EMBL" id="ML735695">
    <property type="protein sequence ID" value="KAE8422379.1"/>
    <property type="molecule type" value="Genomic_DNA"/>
</dbReference>
<protein>
    <recommendedName>
        <fullName evidence="5">Secreted protein</fullName>
    </recommendedName>
</protein>
<evidence type="ECO:0008006" key="5">
    <source>
        <dbReference type="Google" id="ProtNLM"/>
    </source>
</evidence>
<feature type="chain" id="PRO_5045991015" description="Secreted protein" evidence="2">
    <location>
        <begin position="25"/>
        <end position="125"/>
    </location>
</feature>
<feature type="signal peptide" evidence="2">
    <location>
        <begin position="1"/>
        <end position="24"/>
    </location>
</feature>
<gene>
    <name evidence="3" type="ORF">BDV36DRAFT_245632</name>
</gene>
<name>A0ABQ6WZ61_9EURO</name>
<feature type="region of interest" description="Disordered" evidence="1">
    <location>
        <begin position="104"/>
        <end position="125"/>
    </location>
</feature>
<evidence type="ECO:0000256" key="1">
    <source>
        <dbReference type="SAM" id="MobiDB-lite"/>
    </source>
</evidence>
<organism evidence="3 4">
    <name type="scientific">Aspergillus pseudocaelatus</name>
    <dbReference type="NCBI Taxonomy" id="1825620"/>
    <lineage>
        <taxon>Eukaryota</taxon>
        <taxon>Fungi</taxon>
        <taxon>Dikarya</taxon>
        <taxon>Ascomycota</taxon>
        <taxon>Pezizomycotina</taxon>
        <taxon>Eurotiomycetes</taxon>
        <taxon>Eurotiomycetidae</taxon>
        <taxon>Eurotiales</taxon>
        <taxon>Aspergillaceae</taxon>
        <taxon>Aspergillus</taxon>
        <taxon>Aspergillus subgen. Circumdati</taxon>
    </lineage>
</organism>
<evidence type="ECO:0000313" key="4">
    <source>
        <dbReference type="Proteomes" id="UP000325395"/>
    </source>
</evidence>
<keyword evidence="4" id="KW-1185">Reference proteome</keyword>
<reference evidence="3 4" key="1">
    <citation type="submission" date="2019-04" db="EMBL/GenBank/DDBJ databases">
        <authorList>
            <consortium name="DOE Joint Genome Institute"/>
            <person name="Mondo S."/>
            <person name="Kjaerbolling I."/>
            <person name="Vesth T."/>
            <person name="Frisvad J.C."/>
            <person name="Nybo J.L."/>
            <person name="Theobald S."/>
            <person name="Kildgaard S."/>
            <person name="Isbrandt T."/>
            <person name="Kuo A."/>
            <person name="Sato A."/>
            <person name="Lyhne E.K."/>
            <person name="Kogle M.E."/>
            <person name="Wiebenga A."/>
            <person name="Kun R.S."/>
            <person name="Lubbers R.J."/>
            <person name="Makela M.R."/>
            <person name="Barry K."/>
            <person name="Chovatia M."/>
            <person name="Clum A."/>
            <person name="Daum C."/>
            <person name="Haridas S."/>
            <person name="He G."/>
            <person name="LaButti K."/>
            <person name="Lipzen A."/>
            <person name="Riley R."/>
            <person name="Salamov A."/>
            <person name="Simmons B.A."/>
            <person name="Magnuson J.K."/>
            <person name="Henrissat B."/>
            <person name="Mortensen U.H."/>
            <person name="Larsen T.O."/>
            <person name="Devries R.P."/>
            <person name="Grigoriev I.V."/>
            <person name="Machida M."/>
            <person name="Baker S.E."/>
            <person name="Andersen M.R."/>
            <person name="Cantor M.N."/>
            <person name="Hua S.X."/>
        </authorList>
    </citation>
    <scope>NUCLEOTIDE SEQUENCE [LARGE SCALE GENOMIC DNA]</scope>
    <source>
        <strain evidence="3 4">CBS 117616</strain>
    </source>
</reference>
<keyword evidence="2" id="KW-0732">Signal</keyword>